<sequence>MKALFHHISTYLISKKSGTPIPSHHFHVTYHPEGVELLGGKYVWDATILAFLCLADFPTSAPVNHIREKNSRSPAYKLVFFAINSEDLFTATQ</sequence>
<protein>
    <submittedName>
        <fullName evidence="1">Uncharacterized protein</fullName>
    </submittedName>
</protein>
<keyword evidence="2" id="KW-1185">Reference proteome</keyword>
<proteinExistence type="predicted"/>
<evidence type="ECO:0000313" key="2">
    <source>
        <dbReference type="Proteomes" id="UP001381693"/>
    </source>
</evidence>
<dbReference type="Proteomes" id="UP001381693">
    <property type="component" value="Unassembled WGS sequence"/>
</dbReference>
<dbReference type="EMBL" id="JAXCGZ010015262">
    <property type="protein sequence ID" value="KAK7070685.1"/>
    <property type="molecule type" value="Genomic_DNA"/>
</dbReference>
<dbReference type="AlphaFoldDB" id="A0AAN8X265"/>
<evidence type="ECO:0000313" key="1">
    <source>
        <dbReference type="EMBL" id="KAK7070685.1"/>
    </source>
</evidence>
<comment type="caution">
    <text evidence="1">The sequence shown here is derived from an EMBL/GenBank/DDBJ whole genome shotgun (WGS) entry which is preliminary data.</text>
</comment>
<gene>
    <name evidence="1" type="ORF">SK128_009786</name>
</gene>
<accession>A0AAN8X265</accession>
<name>A0AAN8X265_HALRR</name>
<organism evidence="1 2">
    <name type="scientific">Halocaridina rubra</name>
    <name type="common">Hawaiian red shrimp</name>
    <dbReference type="NCBI Taxonomy" id="373956"/>
    <lineage>
        <taxon>Eukaryota</taxon>
        <taxon>Metazoa</taxon>
        <taxon>Ecdysozoa</taxon>
        <taxon>Arthropoda</taxon>
        <taxon>Crustacea</taxon>
        <taxon>Multicrustacea</taxon>
        <taxon>Malacostraca</taxon>
        <taxon>Eumalacostraca</taxon>
        <taxon>Eucarida</taxon>
        <taxon>Decapoda</taxon>
        <taxon>Pleocyemata</taxon>
        <taxon>Caridea</taxon>
        <taxon>Atyoidea</taxon>
        <taxon>Atyidae</taxon>
        <taxon>Halocaridina</taxon>
    </lineage>
</organism>
<reference evidence="1 2" key="1">
    <citation type="submission" date="2023-11" db="EMBL/GenBank/DDBJ databases">
        <title>Halocaridina rubra genome assembly.</title>
        <authorList>
            <person name="Smith C."/>
        </authorList>
    </citation>
    <scope>NUCLEOTIDE SEQUENCE [LARGE SCALE GENOMIC DNA]</scope>
    <source>
        <strain evidence="1">EP-1</strain>
        <tissue evidence="1">Whole</tissue>
    </source>
</reference>
<feature type="non-terminal residue" evidence="1">
    <location>
        <position position="93"/>
    </location>
</feature>